<dbReference type="KEGG" id="acep:105617094"/>
<evidence type="ECO:0000313" key="1">
    <source>
        <dbReference type="EnsemblMetazoa" id="XP_012054063.1"/>
    </source>
</evidence>
<protein>
    <submittedName>
        <fullName evidence="1">Uncharacterized protein</fullName>
    </submittedName>
</protein>
<dbReference type="EMBL" id="ADTU01008664">
    <property type="status" value="NOT_ANNOTATED_CDS"/>
    <property type="molecule type" value="Genomic_DNA"/>
</dbReference>
<reference evidence="1" key="2">
    <citation type="submission" date="2016-04" db="UniProtKB">
        <authorList>
            <consortium name="EnsemblMetazoa"/>
        </authorList>
    </citation>
    <scope>IDENTIFICATION</scope>
</reference>
<sequence>MKKSSLLDVANLASWKASWAVKIFKKRKKMEYGYTKICIKILKLLDDEYIGHPFTVETIAINNCIIASGNLNLQHLSLSFNRLTNKTLKNFMLCLYYQAYMLLGNSRKGLIYVFLEGNDIEKNEDWTKFQDLLYRRRQKDQTIEDIFEEEELFEELKREKSVILASSSEILRKKISVMEFQTLQSEL</sequence>
<dbReference type="OrthoDB" id="7543904at2759"/>
<gene>
    <name evidence="1" type="primary">105617094</name>
</gene>
<name>A0A158N955_ATTCE</name>
<dbReference type="SUPFAM" id="SSF52047">
    <property type="entry name" value="RNI-like"/>
    <property type="match status" value="1"/>
</dbReference>
<accession>A0A158N955</accession>
<dbReference type="Proteomes" id="UP000005205">
    <property type="component" value="Unassembled WGS sequence"/>
</dbReference>
<dbReference type="STRING" id="12957.A0A158N955"/>
<dbReference type="eggNOG" id="KOG4308">
    <property type="taxonomic scope" value="Eukaryota"/>
</dbReference>
<keyword evidence="2" id="KW-1185">Reference proteome</keyword>
<organism evidence="1 2">
    <name type="scientific">Atta cephalotes</name>
    <name type="common">Leafcutter ant</name>
    <dbReference type="NCBI Taxonomy" id="12957"/>
    <lineage>
        <taxon>Eukaryota</taxon>
        <taxon>Metazoa</taxon>
        <taxon>Ecdysozoa</taxon>
        <taxon>Arthropoda</taxon>
        <taxon>Hexapoda</taxon>
        <taxon>Insecta</taxon>
        <taxon>Pterygota</taxon>
        <taxon>Neoptera</taxon>
        <taxon>Endopterygota</taxon>
        <taxon>Hymenoptera</taxon>
        <taxon>Apocrita</taxon>
        <taxon>Aculeata</taxon>
        <taxon>Formicoidea</taxon>
        <taxon>Formicidae</taxon>
        <taxon>Myrmicinae</taxon>
        <taxon>Atta</taxon>
    </lineage>
</organism>
<evidence type="ECO:0000313" key="2">
    <source>
        <dbReference type="Proteomes" id="UP000005205"/>
    </source>
</evidence>
<proteinExistence type="predicted"/>
<reference evidence="2" key="1">
    <citation type="journal article" date="2011" name="PLoS Genet.">
        <title>The genome sequence of the leaf-cutter ant Atta cephalotes reveals insights into its obligate symbiotic lifestyle.</title>
        <authorList>
            <person name="Suen G."/>
            <person name="Teiling C."/>
            <person name="Li L."/>
            <person name="Holt C."/>
            <person name="Abouheif E."/>
            <person name="Bornberg-Bauer E."/>
            <person name="Bouffard P."/>
            <person name="Caldera E.J."/>
            <person name="Cash E."/>
            <person name="Cavanaugh A."/>
            <person name="Denas O."/>
            <person name="Elhaik E."/>
            <person name="Fave M.J."/>
            <person name="Gadau J."/>
            <person name="Gibson J.D."/>
            <person name="Graur D."/>
            <person name="Grubbs K.J."/>
            <person name="Hagen D.E."/>
            <person name="Harkins T.T."/>
            <person name="Helmkampf M."/>
            <person name="Hu H."/>
            <person name="Johnson B.R."/>
            <person name="Kim J."/>
            <person name="Marsh S.E."/>
            <person name="Moeller J.A."/>
            <person name="Munoz-Torres M.C."/>
            <person name="Murphy M.C."/>
            <person name="Naughton M.C."/>
            <person name="Nigam S."/>
            <person name="Overson R."/>
            <person name="Rajakumar R."/>
            <person name="Reese J.T."/>
            <person name="Scott J.J."/>
            <person name="Smith C.R."/>
            <person name="Tao S."/>
            <person name="Tsutsui N.D."/>
            <person name="Viljakainen L."/>
            <person name="Wissler L."/>
            <person name="Yandell M.D."/>
            <person name="Zimmer F."/>
            <person name="Taylor J."/>
            <person name="Slater S.C."/>
            <person name="Clifton S.W."/>
            <person name="Warren W.C."/>
            <person name="Elsik C.G."/>
            <person name="Smith C.D."/>
            <person name="Weinstock G.M."/>
            <person name="Gerardo N.M."/>
            <person name="Currie C.R."/>
        </authorList>
    </citation>
    <scope>NUCLEOTIDE SEQUENCE [LARGE SCALE GENOMIC DNA]</scope>
</reference>
<dbReference type="EnsemblMetazoa" id="XM_012198673.1">
    <property type="protein sequence ID" value="XP_012054063.1"/>
    <property type="gene ID" value="LOC105617094"/>
</dbReference>
<dbReference type="AlphaFoldDB" id="A0A158N955"/>
<dbReference type="InParanoid" id="A0A158N955"/>